<dbReference type="InterPro" id="IPR042099">
    <property type="entry name" value="ANL_N_sf"/>
</dbReference>
<dbReference type="RefSeq" id="WP_207259475.1">
    <property type="nucleotide sequence ID" value="NZ_JAFMPP010000028.1"/>
</dbReference>
<keyword evidence="2" id="KW-0436">Ligase</keyword>
<dbReference type="SUPFAM" id="SSF56801">
    <property type="entry name" value="Acetyl-CoA synthetase-like"/>
    <property type="match status" value="1"/>
</dbReference>
<dbReference type="PANTHER" id="PTHR43767:SF1">
    <property type="entry name" value="NONRIBOSOMAL PEPTIDE SYNTHASE PES1 (EUROFUNG)-RELATED"/>
    <property type="match status" value="1"/>
</dbReference>
<dbReference type="Proteomes" id="UP000664122">
    <property type="component" value="Unassembled WGS sequence"/>
</dbReference>
<dbReference type="AlphaFoldDB" id="A0A939FZQ0"/>
<dbReference type="InterPro" id="IPR050237">
    <property type="entry name" value="ATP-dep_AMP-bd_enzyme"/>
</dbReference>
<comment type="caution">
    <text evidence="2">The sequence shown here is derived from an EMBL/GenBank/DDBJ whole genome shotgun (WGS) entry which is preliminary data.</text>
</comment>
<proteinExistence type="predicted"/>
<dbReference type="Pfam" id="PF00501">
    <property type="entry name" value="AMP-binding"/>
    <property type="match status" value="1"/>
</dbReference>
<protein>
    <submittedName>
        <fullName evidence="2">Acyl--CoA ligase</fullName>
    </submittedName>
</protein>
<feature type="domain" description="AMP-dependent synthetase/ligase" evidence="1">
    <location>
        <begin position="11"/>
        <end position="367"/>
    </location>
</feature>
<keyword evidence="3" id="KW-1185">Reference proteome</keyword>
<dbReference type="PANTHER" id="PTHR43767">
    <property type="entry name" value="LONG-CHAIN-FATTY-ACID--COA LIGASE"/>
    <property type="match status" value="1"/>
</dbReference>
<dbReference type="GO" id="GO:0016874">
    <property type="term" value="F:ligase activity"/>
    <property type="evidence" value="ECO:0007669"/>
    <property type="project" value="UniProtKB-KW"/>
</dbReference>
<name>A0A939FZQ0_9HYPH</name>
<evidence type="ECO:0000313" key="2">
    <source>
        <dbReference type="EMBL" id="MBO0664560.1"/>
    </source>
</evidence>
<accession>A0A939FZQ0</accession>
<dbReference type="Gene3D" id="3.40.50.12780">
    <property type="entry name" value="N-terminal domain of ligase-like"/>
    <property type="match status" value="1"/>
</dbReference>
<dbReference type="EMBL" id="JAFMPP010000028">
    <property type="protein sequence ID" value="MBO0664560.1"/>
    <property type="molecule type" value="Genomic_DNA"/>
</dbReference>
<dbReference type="CDD" id="cd04433">
    <property type="entry name" value="AFD_class_I"/>
    <property type="match status" value="1"/>
</dbReference>
<sequence length="497" mass="53435">MIALEHLRALAVRHPCKPAVRSMDETVSFADLVSRVEGAIRYLVQWSSANRPRRAVFVAPNCNELVYWLAAFATLKIPVTGLDYSLPESVLVDLIERMDADLVLVASRSVAIPHALTGSHRRHVIDLHSPTTTIPPEGAGIAGCDIDAAIAEANGRPHPFLAMGVTSGTSGAPKITLRSKSFDARRFAYFTSTYGFSAADQFLVAMPLYHAAGNGWARLFLGLGATIDLIDGPACQDLAVAMREFGTTASVMTPPLVASVVATADPYGDALRASLRWLLVGGKNFPPSLKQAATDLLGPVVHEYYGTTETGVNIIASPDDLASYPDSVGRPFDGNHIMVLNDDNCPVPAGTVGRVAISSYMNMDSYLGLPADAVLVHNDRYLLTPDLGRLDVEGRLFLESRAAASGEREIPFYRLENAIRRLPDVTDVAIKSQNGTIGVIDVAITVRCRDGTQGLILREGIESCVRTQHLRLGAINILDRIPYSPSGKVRVADLPTA</sequence>
<dbReference type="InterPro" id="IPR000873">
    <property type="entry name" value="AMP-dep_synth/lig_dom"/>
</dbReference>
<organism evidence="2 3">
    <name type="scientific">Jiella flava</name>
    <dbReference type="NCBI Taxonomy" id="2816857"/>
    <lineage>
        <taxon>Bacteria</taxon>
        <taxon>Pseudomonadati</taxon>
        <taxon>Pseudomonadota</taxon>
        <taxon>Alphaproteobacteria</taxon>
        <taxon>Hyphomicrobiales</taxon>
        <taxon>Aurantimonadaceae</taxon>
        <taxon>Jiella</taxon>
    </lineage>
</organism>
<evidence type="ECO:0000313" key="3">
    <source>
        <dbReference type="Proteomes" id="UP000664122"/>
    </source>
</evidence>
<gene>
    <name evidence="2" type="ORF">J1C48_18480</name>
</gene>
<reference evidence="2" key="1">
    <citation type="submission" date="2021-03" db="EMBL/GenBank/DDBJ databases">
        <title>Whole genome sequence of Jiella sp. CQZ9-1.</title>
        <authorList>
            <person name="Tuo L."/>
        </authorList>
    </citation>
    <scope>NUCLEOTIDE SEQUENCE</scope>
    <source>
        <strain evidence="2">CQZ9-1</strain>
    </source>
</reference>
<evidence type="ECO:0000259" key="1">
    <source>
        <dbReference type="Pfam" id="PF00501"/>
    </source>
</evidence>